<evidence type="ECO:0000259" key="8">
    <source>
        <dbReference type="PROSITE" id="PS50908"/>
    </source>
</evidence>
<evidence type="ECO:0000256" key="5">
    <source>
        <dbReference type="ARBA" id="ARBA00022845"/>
    </source>
</evidence>
<dbReference type="AlphaFoldDB" id="A0A232M2C4"/>
<feature type="compositionally biased region" description="Basic and acidic residues" evidence="7">
    <location>
        <begin position="136"/>
        <end position="148"/>
    </location>
</feature>
<dbReference type="GO" id="GO:0005737">
    <property type="term" value="C:cytoplasm"/>
    <property type="evidence" value="ECO:0007669"/>
    <property type="project" value="UniProtKB-SubCell"/>
</dbReference>
<evidence type="ECO:0000256" key="3">
    <source>
        <dbReference type="ARBA" id="ARBA00022490"/>
    </source>
</evidence>
<reference evidence="9 10" key="1">
    <citation type="journal article" date="2015" name="Environ. Microbiol.">
        <title>Metagenome sequence of Elaphomyces granulatus from sporocarp tissue reveals Ascomycota ectomycorrhizal fingerprints of genome expansion and a Proteobacteria-rich microbiome.</title>
        <authorList>
            <person name="Quandt C.A."/>
            <person name="Kohler A."/>
            <person name="Hesse C.N."/>
            <person name="Sharpton T.J."/>
            <person name="Martin F."/>
            <person name="Spatafora J.W."/>
        </authorList>
    </citation>
    <scope>NUCLEOTIDE SEQUENCE [LARGE SCALE GENOMIC DNA]</scope>
    <source>
        <strain evidence="9 10">OSC145934</strain>
    </source>
</reference>
<dbReference type="PROSITE" id="PS50908">
    <property type="entry name" value="RWD"/>
    <property type="match status" value="1"/>
</dbReference>
<keyword evidence="4" id="KW-0678">Repressor</keyword>
<dbReference type="Pfam" id="PF01205">
    <property type="entry name" value="Impact_N"/>
    <property type="match status" value="1"/>
</dbReference>
<dbReference type="SUPFAM" id="SSF54211">
    <property type="entry name" value="Ribosomal protein S5 domain 2-like"/>
    <property type="match status" value="1"/>
</dbReference>
<dbReference type="PANTHER" id="PTHR16301">
    <property type="entry name" value="IMPACT-RELATED"/>
    <property type="match status" value="1"/>
</dbReference>
<dbReference type="OrthoDB" id="69641at2759"/>
<dbReference type="Gene3D" id="3.30.230.30">
    <property type="entry name" value="Impact, N-terminal domain"/>
    <property type="match status" value="1"/>
</dbReference>
<dbReference type="InterPro" id="IPR001498">
    <property type="entry name" value="Impact_N"/>
</dbReference>
<dbReference type="CDD" id="cd23822">
    <property type="entry name" value="RWD_ScYIH1-like"/>
    <property type="match status" value="1"/>
</dbReference>
<keyword evidence="3" id="KW-0963">Cytoplasm</keyword>
<evidence type="ECO:0000313" key="10">
    <source>
        <dbReference type="Proteomes" id="UP000243515"/>
    </source>
</evidence>
<dbReference type="InterPro" id="IPR006575">
    <property type="entry name" value="RWD_dom"/>
</dbReference>
<dbReference type="PROSITE" id="PS00910">
    <property type="entry name" value="UPF0029"/>
    <property type="match status" value="1"/>
</dbReference>
<dbReference type="Gene3D" id="3.10.110.10">
    <property type="entry name" value="Ubiquitin Conjugating Enzyme"/>
    <property type="match status" value="1"/>
</dbReference>
<comment type="subcellular location">
    <subcellularLocation>
        <location evidence="1">Cytoplasm</location>
    </subcellularLocation>
</comment>
<dbReference type="Pfam" id="PF05773">
    <property type="entry name" value="RWD"/>
    <property type="match status" value="1"/>
</dbReference>
<feature type="region of interest" description="Disordered" evidence="7">
    <location>
        <begin position="136"/>
        <end position="158"/>
    </location>
</feature>
<dbReference type="InterPro" id="IPR020569">
    <property type="entry name" value="UPF0029_Impact_CS"/>
</dbReference>
<dbReference type="EMBL" id="NPHW01002936">
    <property type="protein sequence ID" value="OXV10464.1"/>
    <property type="molecule type" value="Genomic_DNA"/>
</dbReference>
<dbReference type="SUPFAM" id="SSF54495">
    <property type="entry name" value="UBC-like"/>
    <property type="match status" value="1"/>
</dbReference>
<comment type="caution">
    <text evidence="9">The sequence shown here is derived from an EMBL/GenBank/DDBJ whole genome shotgun (WGS) entry which is preliminary data.</text>
</comment>
<feature type="domain" description="RWD" evidence="8">
    <location>
        <begin position="13"/>
        <end position="131"/>
    </location>
</feature>
<keyword evidence="10" id="KW-1185">Reference proteome</keyword>
<evidence type="ECO:0000256" key="1">
    <source>
        <dbReference type="ARBA" id="ARBA00004496"/>
    </source>
</evidence>
<evidence type="ECO:0000313" key="9">
    <source>
        <dbReference type="EMBL" id="OXV10464.1"/>
    </source>
</evidence>
<dbReference type="InterPro" id="IPR023582">
    <property type="entry name" value="Impact"/>
</dbReference>
<evidence type="ECO:0000256" key="6">
    <source>
        <dbReference type="ARBA" id="ARBA00023016"/>
    </source>
</evidence>
<sequence length="332" mass="36016">MSSIVLHASELAEEIDAINAIYEPTTATVTTYRPPDHTVGSSLECTSNDSDVTTTVILQIPNHPYLSFIIGFDARYPETPPRVISTASTGSRGEGKKVVATLEDIVQRTHSPGQVCLFDVINEAIGKFEELKFDGDKEGQREKAKENLGENSTTDGPVYGQPTVALSLQDAFGMDSPPTWILSDVVTEKKSVFIGRAAQVSNRNQAEALIEHLISTDKRASAATHNISAWRIREKRKSGVKEDSSAALKTTTVQDCDDDGETAAGGRLLHLMQLMDVWDVVVVVSRWYGGIKLGPDRFRIINNVGKDALIRGSFAKGEGSGASVKGKRKAKK</sequence>
<dbReference type="GO" id="GO:0140469">
    <property type="term" value="P:GCN2-mediated signaling"/>
    <property type="evidence" value="ECO:0007669"/>
    <property type="project" value="TreeGrafter"/>
</dbReference>
<gene>
    <name evidence="9" type="ORF">Egran_01775</name>
</gene>
<evidence type="ECO:0000256" key="2">
    <source>
        <dbReference type="ARBA" id="ARBA00007665"/>
    </source>
</evidence>
<dbReference type="InterPro" id="IPR016135">
    <property type="entry name" value="UBQ-conjugating_enzyme/RWD"/>
</dbReference>
<proteinExistence type="inferred from homology"/>
<keyword evidence="5" id="KW-0810">Translation regulation</keyword>
<evidence type="ECO:0000256" key="7">
    <source>
        <dbReference type="SAM" id="MobiDB-lite"/>
    </source>
</evidence>
<protein>
    <recommendedName>
        <fullName evidence="8">RWD domain-containing protein</fullName>
    </recommendedName>
</protein>
<accession>A0A232M2C4</accession>
<dbReference type="PANTHER" id="PTHR16301:SF25">
    <property type="entry name" value="PROTEIN IMPACT"/>
    <property type="match status" value="1"/>
</dbReference>
<dbReference type="InterPro" id="IPR020568">
    <property type="entry name" value="Ribosomal_Su5_D2-typ_SF"/>
</dbReference>
<organism evidence="9 10">
    <name type="scientific">Elaphomyces granulatus</name>
    <dbReference type="NCBI Taxonomy" id="519963"/>
    <lineage>
        <taxon>Eukaryota</taxon>
        <taxon>Fungi</taxon>
        <taxon>Dikarya</taxon>
        <taxon>Ascomycota</taxon>
        <taxon>Pezizomycotina</taxon>
        <taxon>Eurotiomycetes</taxon>
        <taxon>Eurotiomycetidae</taxon>
        <taxon>Eurotiales</taxon>
        <taxon>Elaphomycetaceae</taxon>
        <taxon>Elaphomyces</taxon>
    </lineage>
</organism>
<keyword evidence="6" id="KW-0346">Stress response</keyword>
<comment type="similarity">
    <text evidence="2">Belongs to the IMPACT family.</text>
</comment>
<dbReference type="InterPro" id="IPR036956">
    <property type="entry name" value="Impact_N_sf"/>
</dbReference>
<evidence type="ECO:0000256" key="4">
    <source>
        <dbReference type="ARBA" id="ARBA00022491"/>
    </source>
</evidence>
<dbReference type="Proteomes" id="UP000243515">
    <property type="component" value="Unassembled WGS sequence"/>
</dbReference>
<dbReference type="GO" id="GO:0006446">
    <property type="term" value="P:regulation of translational initiation"/>
    <property type="evidence" value="ECO:0007669"/>
    <property type="project" value="TreeGrafter"/>
</dbReference>
<name>A0A232M2C4_9EURO</name>